<reference evidence="1" key="2">
    <citation type="journal article" date="2012" name="PLoS ONE">
        <title>A Deeply Branching Thermophilic Bacterium with an Ancient Acetyl-CoA Pathway Dominates a Subsurface Ecosystem.</title>
        <authorList>
            <person name="Takami H."/>
            <person name="Noguchi H."/>
            <person name="Takaki Y."/>
            <person name="Uchiyama I."/>
            <person name="Toyoda A."/>
            <person name="Nishi S."/>
            <person name="Chee G.-J."/>
            <person name="Arai W."/>
            <person name="Nunoura T."/>
            <person name="Itoh T."/>
            <person name="Hattori M."/>
            <person name="Takai K."/>
        </authorList>
    </citation>
    <scope>NUCLEOTIDE SEQUENCE</scope>
</reference>
<name>H5SQY3_ACEAU</name>
<protein>
    <submittedName>
        <fullName evidence="1">Uncharacterized protein</fullName>
    </submittedName>
</protein>
<dbReference type="AlphaFoldDB" id="H5SQY3"/>
<accession>H5SQY3</accession>
<sequence>MKAVIIILVSLLALTAVYFLLTSEVTVTMIQEAGKSIQELDLAQMEQLKQGQLTVYFSPEHRALGKEVAEALVQSWRIVQERLGLDLGRFGVAVVVPKPGEEIGGVRLQRKIWALWDPIIPILTSPNLQSLQQADKDTSIQVYWALAHEAMELKVLKRLYHDPAARWIGDGLADYMGYTITSKLAPTIRNEMLAVRRRNVQLGLVDQGHSHYDLTKEFLVIKEGVSKPAERPAGVTADPGYGVALAFWLEIAQRHGEGVIKEFWQRLSRRGFPNAKEAARILSELTGEDIWAKLQNMDLHEVLQTLEQAAGAGR</sequence>
<proteinExistence type="predicted"/>
<dbReference type="EMBL" id="AP011801">
    <property type="protein sequence ID" value="BAL58500.1"/>
    <property type="molecule type" value="Genomic_DNA"/>
</dbReference>
<organism evidence="1">
    <name type="scientific">Acetithermum autotrophicum</name>
    <dbReference type="NCBI Taxonomy" id="1446466"/>
    <lineage>
        <taxon>Bacteria</taxon>
        <taxon>Candidatus Bipolaricaulota</taxon>
        <taxon>Candidatus Acetithermum</taxon>
    </lineage>
</organism>
<gene>
    <name evidence="1" type="ORF">HGMM_OP2C050</name>
</gene>
<evidence type="ECO:0000313" key="1">
    <source>
        <dbReference type="EMBL" id="BAL58500.1"/>
    </source>
</evidence>
<reference evidence="1" key="1">
    <citation type="journal article" date="2005" name="Environ. Microbiol.">
        <title>Genetic and functional properties of uncultivated thermophilic crenarchaeotes from a subsurface gold mine as revealed by analysis of genome fragments.</title>
        <authorList>
            <person name="Nunoura T."/>
            <person name="Hirayama H."/>
            <person name="Takami H."/>
            <person name="Oida H."/>
            <person name="Nishi S."/>
            <person name="Shimamura S."/>
            <person name="Suzuki Y."/>
            <person name="Inagaki F."/>
            <person name="Takai K."/>
            <person name="Nealson K.H."/>
            <person name="Horikoshi K."/>
        </authorList>
    </citation>
    <scope>NUCLEOTIDE SEQUENCE</scope>
</reference>